<keyword evidence="5" id="KW-0029">Amino-acid transport</keyword>
<keyword evidence="3" id="KW-1003">Cell membrane</keyword>
<organism evidence="10 11">
    <name type="scientific">Oribacterium parvum</name>
    <dbReference type="NCBI Taxonomy" id="1501329"/>
    <lineage>
        <taxon>Bacteria</taxon>
        <taxon>Bacillati</taxon>
        <taxon>Bacillota</taxon>
        <taxon>Clostridia</taxon>
        <taxon>Lachnospirales</taxon>
        <taxon>Lachnospiraceae</taxon>
        <taxon>Oribacterium</taxon>
    </lineage>
</organism>
<feature type="transmembrane region" description="Helical" evidence="8">
    <location>
        <begin position="56"/>
        <end position="76"/>
    </location>
</feature>
<dbReference type="Proteomes" id="UP000709351">
    <property type="component" value="Unassembled WGS sequence"/>
</dbReference>
<evidence type="ECO:0000256" key="5">
    <source>
        <dbReference type="ARBA" id="ARBA00022970"/>
    </source>
</evidence>
<comment type="similarity">
    <text evidence="8">Belongs to the binding-protein-dependent transport system permease family.</text>
</comment>
<keyword evidence="6 8" id="KW-1133">Transmembrane helix</keyword>
<protein>
    <submittedName>
        <fullName evidence="10">Amino acid ABC transporter permease</fullName>
    </submittedName>
</protein>
<feature type="transmembrane region" description="Helical" evidence="8">
    <location>
        <begin position="88"/>
        <end position="106"/>
    </location>
</feature>
<gene>
    <name evidence="10" type="ORF">HXM93_00635</name>
</gene>
<evidence type="ECO:0000256" key="3">
    <source>
        <dbReference type="ARBA" id="ARBA00022475"/>
    </source>
</evidence>
<feature type="domain" description="ABC transmembrane type-1" evidence="9">
    <location>
        <begin position="14"/>
        <end position="205"/>
    </location>
</feature>
<dbReference type="GO" id="GO:0022857">
    <property type="term" value="F:transmembrane transporter activity"/>
    <property type="evidence" value="ECO:0007669"/>
    <property type="project" value="InterPro"/>
</dbReference>
<dbReference type="NCBIfam" id="TIGR01726">
    <property type="entry name" value="HEQRo_perm_3TM"/>
    <property type="match status" value="1"/>
</dbReference>
<dbReference type="CDD" id="cd06261">
    <property type="entry name" value="TM_PBP2"/>
    <property type="match status" value="1"/>
</dbReference>
<dbReference type="PANTHER" id="PTHR30614:SF0">
    <property type="entry name" value="L-CYSTINE TRANSPORT SYSTEM PERMEASE PROTEIN TCYL"/>
    <property type="match status" value="1"/>
</dbReference>
<dbReference type="AlphaFoldDB" id="A0A930DMI1"/>
<evidence type="ECO:0000256" key="7">
    <source>
        <dbReference type="ARBA" id="ARBA00023136"/>
    </source>
</evidence>
<keyword evidence="4 8" id="KW-0812">Transmembrane</keyword>
<proteinExistence type="inferred from homology"/>
<evidence type="ECO:0000256" key="6">
    <source>
        <dbReference type="ARBA" id="ARBA00022989"/>
    </source>
</evidence>
<dbReference type="GO" id="GO:0006865">
    <property type="term" value="P:amino acid transport"/>
    <property type="evidence" value="ECO:0007669"/>
    <property type="project" value="UniProtKB-KW"/>
</dbReference>
<evidence type="ECO:0000313" key="11">
    <source>
        <dbReference type="Proteomes" id="UP000709351"/>
    </source>
</evidence>
<evidence type="ECO:0000313" key="10">
    <source>
        <dbReference type="EMBL" id="MBF1283027.1"/>
    </source>
</evidence>
<accession>A0A930DMI1</accession>
<dbReference type="InterPro" id="IPR043429">
    <property type="entry name" value="ArtM/GltK/GlnP/TcyL/YhdX-like"/>
</dbReference>
<evidence type="ECO:0000256" key="1">
    <source>
        <dbReference type="ARBA" id="ARBA00004651"/>
    </source>
</evidence>
<dbReference type="Gene3D" id="1.10.3720.10">
    <property type="entry name" value="MetI-like"/>
    <property type="match status" value="1"/>
</dbReference>
<comment type="caution">
    <text evidence="10">The sequence shown here is derived from an EMBL/GenBank/DDBJ whole genome shotgun (WGS) entry which is preliminary data.</text>
</comment>
<evidence type="ECO:0000256" key="2">
    <source>
        <dbReference type="ARBA" id="ARBA00022448"/>
    </source>
</evidence>
<dbReference type="EMBL" id="JABZRD010000020">
    <property type="protein sequence ID" value="MBF1283027.1"/>
    <property type="molecule type" value="Genomic_DNA"/>
</dbReference>
<keyword evidence="7 8" id="KW-0472">Membrane</keyword>
<dbReference type="InterPro" id="IPR000515">
    <property type="entry name" value="MetI-like"/>
</dbReference>
<evidence type="ECO:0000256" key="4">
    <source>
        <dbReference type="ARBA" id="ARBA00022692"/>
    </source>
</evidence>
<dbReference type="RefSeq" id="WP_009535885.1">
    <property type="nucleotide sequence ID" value="NZ_CAUTPN010000008.1"/>
</dbReference>
<evidence type="ECO:0000259" key="9">
    <source>
        <dbReference type="PROSITE" id="PS50928"/>
    </source>
</evidence>
<comment type="subcellular location">
    <subcellularLocation>
        <location evidence="1 8">Cell membrane</location>
        <topology evidence="1 8">Multi-pass membrane protein</topology>
    </subcellularLocation>
</comment>
<dbReference type="Pfam" id="PF00528">
    <property type="entry name" value="BPD_transp_1"/>
    <property type="match status" value="1"/>
</dbReference>
<name>A0A930DMI1_9FIRM</name>
<feature type="transmembrane region" description="Helical" evidence="8">
    <location>
        <begin position="185"/>
        <end position="205"/>
    </location>
</feature>
<dbReference type="InterPro" id="IPR010065">
    <property type="entry name" value="AA_ABC_transptr_permease_3TM"/>
</dbReference>
<dbReference type="GO" id="GO:0043190">
    <property type="term" value="C:ATP-binding cassette (ABC) transporter complex"/>
    <property type="evidence" value="ECO:0007669"/>
    <property type="project" value="InterPro"/>
</dbReference>
<keyword evidence="2 8" id="KW-0813">Transport</keyword>
<dbReference type="SUPFAM" id="SSF161098">
    <property type="entry name" value="MetI-like"/>
    <property type="match status" value="1"/>
</dbReference>
<evidence type="ECO:0000256" key="8">
    <source>
        <dbReference type="RuleBase" id="RU363032"/>
    </source>
</evidence>
<dbReference type="PROSITE" id="PS50928">
    <property type="entry name" value="ABC_TM1"/>
    <property type="match status" value="1"/>
</dbReference>
<dbReference type="InterPro" id="IPR035906">
    <property type="entry name" value="MetI-like_sf"/>
</dbReference>
<sequence>MQWYVILSKLLGGLGVSLSIFLITLLFSLPLGLLLSFGRMSRNPILQNATKVYISIMRGTPLMLQLFVVYYGPYYIFKIQLHPGYRMMAVYIGFVLNYAGYFAEIYRSGIQAMDKGQLEAAEILGYSRRQAFLRIIFPQVWKNILPSITNEVITLVKDTSLAFSISVMEMFTTAKAISSSQSSMLPLIMAGILYYIFNFIVAFLMERFEKKLDYYS</sequence>
<dbReference type="PANTHER" id="PTHR30614">
    <property type="entry name" value="MEMBRANE COMPONENT OF AMINO ACID ABC TRANSPORTER"/>
    <property type="match status" value="1"/>
</dbReference>
<reference evidence="10" key="1">
    <citation type="submission" date="2020-04" db="EMBL/GenBank/DDBJ databases">
        <title>Deep metagenomics examines the oral microbiome during advanced dental caries in children, revealing novel taxa and co-occurrences with host molecules.</title>
        <authorList>
            <person name="Baker J.L."/>
            <person name="Morton J.T."/>
            <person name="Dinis M."/>
            <person name="Alvarez R."/>
            <person name="Tran N.C."/>
            <person name="Knight R."/>
            <person name="Edlund A."/>
        </authorList>
    </citation>
    <scope>NUCLEOTIDE SEQUENCE</scope>
    <source>
        <strain evidence="10">JCVI_24_bin.2</strain>
    </source>
</reference>
<feature type="transmembrane region" description="Helical" evidence="8">
    <location>
        <begin position="12"/>
        <end position="35"/>
    </location>
</feature>